<dbReference type="InterPro" id="IPR023214">
    <property type="entry name" value="HAD_sf"/>
</dbReference>
<reference evidence="2 4" key="1">
    <citation type="submission" date="2019-09" db="EMBL/GenBank/DDBJ databases">
        <title>Bird 10,000 Genomes (B10K) Project - Family phase.</title>
        <authorList>
            <person name="Zhang G."/>
        </authorList>
    </citation>
    <scope>NUCLEOTIDE SEQUENCE [LARGE SCALE GENOMIC DNA]</scope>
    <source>
        <strain evidence="2">B10K-DU-012-56</strain>
    </source>
</reference>
<accession>A0A7L2UQR8</accession>
<evidence type="ECO:0000313" key="2">
    <source>
        <dbReference type="EMBL" id="NXS47431.1"/>
    </source>
</evidence>
<feature type="non-terminal residue" evidence="2">
    <location>
        <position position="204"/>
    </location>
</feature>
<dbReference type="EMBL" id="VYZW01063504">
    <property type="protein sequence ID" value="NXS50410.1"/>
    <property type="molecule type" value="Genomic_DNA"/>
</dbReference>
<organism evidence="2 4">
    <name type="scientific">Balaeniceps rex</name>
    <name type="common">Shoebill</name>
    <dbReference type="NCBI Taxonomy" id="33584"/>
    <lineage>
        <taxon>Eukaryota</taxon>
        <taxon>Metazoa</taxon>
        <taxon>Chordata</taxon>
        <taxon>Craniata</taxon>
        <taxon>Vertebrata</taxon>
        <taxon>Euteleostomi</taxon>
        <taxon>Archelosauria</taxon>
        <taxon>Archosauria</taxon>
        <taxon>Dinosauria</taxon>
        <taxon>Saurischia</taxon>
        <taxon>Theropoda</taxon>
        <taxon>Coelurosauria</taxon>
        <taxon>Aves</taxon>
        <taxon>Neognathae</taxon>
        <taxon>Neoaves</taxon>
        <taxon>Aequornithes</taxon>
        <taxon>Pelecaniformes</taxon>
        <taxon>Balaenicipitidae</taxon>
        <taxon>Balaeniceps</taxon>
    </lineage>
</organism>
<dbReference type="SUPFAM" id="SSF81660">
    <property type="entry name" value="Metal cation-transporting ATPase, ATP-binding domain N"/>
    <property type="match status" value="1"/>
</dbReference>
<proteinExistence type="predicted"/>
<dbReference type="InterPro" id="IPR036412">
    <property type="entry name" value="HAD-like_sf"/>
</dbReference>
<dbReference type="InterPro" id="IPR023299">
    <property type="entry name" value="ATPase_P-typ_cyto_dom_N"/>
</dbReference>
<sequence length="204" mass="22298">VIKQLMRKECTLEFSRDRKSMSVYCTPTGPGHNSAGSKMFVKVGQKVLSTLQDPPSPCTPQQDLALTAAGSDALQFVPSLSCPGVQEPTGRLNNLTFVGCVGMLDPPRKEVTSSIEMCRKAGIRVIMITGDNKGTAVAICRRIGIFSESEDVAGKAYTGREFDELPPEAQRQACRDARCFARVEPAHKSRIVEYLQSFHEITAM</sequence>
<name>A0A7L2UQR8_BALRX</name>
<dbReference type="Gene3D" id="3.40.1110.10">
    <property type="entry name" value="Calcium-transporting ATPase, cytoplasmic domain N"/>
    <property type="match status" value="1"/>
</dbReference>
<evidence type="ECO:0000313" key="4">
    <source>
        <dbReference type="Proteomes" id="UP000528411"/>
    </source>
</evidence>
<feature type="non-terminal residue" evidence="2">
    <location>
        <position position="1"/>
    </location>
</feature>
<dbReference type="PANTHER" id="PTHR42861">
    <property type="entry name" value="CALCIUM-TRANSPORTING ATPASE"/>
    <property type="match status" value="1"/>
</dbReference>
<comment type="subcellular location">
    <subcellularLocation>
        <location evidence="1">Membrane</location>
        <topology evidence="1">Multi-pass membrane protein</topology>
    </subcellularLocation>
</comment>
<dbReference type="Gene3D" id="3.40.50.1000">
    <property type="entry name" value="HAD superfamily/HAD-like"/>
    <property type="match status" value="1"/>
</dbReference>
<dbReference type="AlphaFoldDB" id="A0A7L2UQR8"/>
<gene>
    <name evidence="2" type="primary">Atp2a3_0</name>
    <name evidence="3" type="synonym">Atp2a3_1</name>
    <name evidence="2" type="ORF">BALREX_R06412</name>
    <name evidence="3" type="ORF">BALREX_R08762</name>
</gene>
<evidence type="ECO:0000256" key="1">
    <source>
        <dbReference type="ARBA" id="ARBA00004141"/>
    </source>
</evidence>
<dbReference type="EMBL" id="VYZW01046739">
    <property type="protein sequence ID" value="NXS47431.1"/>
    <property type="molecule type" value="Genomic_DNA"/>
</dbReference>
<protein>
    <submittedName>
        <fullName evidence="2">AT2A3 ATPase</fullName>
    </submittedName>
</protein>
<dbReference type="PRINTS" id="PR00119">
    <property type="entry name" value="CATATPASE"/>
</dbReference>
<comment type="caution">
    <text evidence="2">The sequence shown here is derived from an EMBL/GenBank/DDBJ whole genome shotgun (WGS) entry which is preliminary data.</text>
</comment>
<dbReference type="GO" id="GO:0000166">
    <property type="term" value="F:nucleotide binding"/>
    <property type="evidence" value="ECO:0007669"/>
    <property type="project" value="InterPro"/>
</dbReference>
<evidence type="ECO:0000313" key="3">
    <source>
        <dbReference type="EMBL" id="NXS50410.1"/>
    </source>
</evidence>
<dbReference type="SUPFAM" id="SSF56784">
    <property type="entry name" value="HAD-like"/>
    <property type="match status" value="1"/>
</dbReference>
<dbReference type="Proteomes" id="UP000528411">
    <property type="component" value="Unassembled WGS sequence"/>
</dbReference>
<dbReference type="OrthoDB" id="3352408at2759"/>
<dbReference type="GO" id="GO:0016020">
    <property type="term" value="C:membrane"/>
    <property type="evidence" value="ECO:0007669"/>
    <property type="project" value="UniProtKB-SubCell"/>
</dbReference>
<keyword evidence="4" id="KW-1185">Reference proteome</keyword>